<accession>A0AAV3NYP8</accession>
<gene>
    <name evidence="2" type="ORF">LIER_35938</name>
</gene>
<reference evidence="2 3" key="1">
    <citation type="submission" date="2024-01" db="EMBL/GenBank/DDBJ databases">
        <title>The complete chloroplast genome sequence of Lithospermum erythrorhizon: insights into the phylogenetic relationship among Boraginaceae species and the maternal lineages of purple gromwells.</title>
        <authorList>
            <person name="Okada T."/>
            <person name="Watanabe K."/>
        </authorList>
    </citation>
    <scope>NUCLEOTIDE SEQUENCE [LARGE SCALE GENOMIC DNA]</scope>
</reference>
<organism evidence="2 3">
    <name type="scientific">Lithospermum erythrorhizon</name>
    <name type="common">Purple gromwell</name>
    <name type="synonym">Lithospermum officinale var. erythrorhizon</name>
    <dbReference type="NCBI Taxonomy" id="34254"/>
    <lineage>
        <taxon>Eukaryota</taxon>
        <taxon>Viridiplantae</taxon>
        <taxon>Streptophyta</taxon>
        <taxon>Embryophyta</taxon>
        <taxon>Tracheophyta</taxon>
        <taxon>Spermatophyta</taxon>
        <taxon>Magnoliopsida</taxon>
        <taxon>eudicotyledons</taxon>
        <taxon>Gunneridae</taxon>
        <taxon>Pentapetalae</taxon>
        <taxon>asterids</taxon>
        <taxon>lamiids</taxon>
        <taxon>Boraginales</taxon>
        <taxon>Boraginaceae</taxon>
        <taxon>Boraginoideae</taxon>
        <taxon>Lithospermeae</taxon>
        <taxon>Lithospermum</taxon>
    </lineage>
</organism>
<dbReference type="EMBL" id="BAABME010016097">
    <property type="protein sequence ID" value="GAA0144459.1"/>
    <property type="molecule type" value="Genomic_DNA"/>
</dbReference>
<dbReference type="InterPro" id="IPR054722">
    <property type="entry name" value="PolX-like_BBD"/>
</dbReference>
<sequence>MSNEKQVRKVLRSLPKRFENKVIAIEEAQDLSNMRLDELIGNLTTFEMKIDSADTIKKKGIALKANCKDGKEEDLAETMNLLTKIFNKPMKRKYEGFGHIQVQCLNYVKKQAKGYYATHSDDYTDGGNEDVEDTVSNFVAFTTAILKEDCVTPTLNQSACHYREDEGEITEEEIMANYQMLFDKWSKLTKTYTFKEAERQKLESKYSQPRMEWVKKIAIVSHVVFTSLKATAWEGWYFNSECSKHMTGDKSNLSDIKKLSGDFVTFEGGAKGKITGKEILRVDGLPGLKDVLLVDGLTVNLISISQLCDEGMQVAFNKNACIVSNTDKLIMKGARSLDNCYLWNPHKALSSRKQEI</sequence>
<proteinExistence type="predicted"/>
<dbReference type="Pfam" id="PF22936">
    <property type="entry name" value="Pol_BBD"/>
    <property type="match status" value="1"/>
</dbReference>
<feature type="domain" description="Retrovirus-related Pol polyprotein from transposon TNT 1-94-like beta-barrel" evidence="1">
    <location>
        <begin position="236"/>
        <end position="311"/>
    </location>
</feature>
<dbReference type="AlphaFoldDB" id="A0AAV3NYP8"/>
<evidence type="ECO:0000313" key="3">
    <source>
        <dbReference type="Proteomes" id="UP001454036"/>
    </source>
</evidence>
<comment type="caution">
    <text evidence="2">The sequence shown here is derived from an EMBL/GenBank/DDBJ whole genome shotgun (WGS) entry which is preliminary data.</text>
</comment>
<name>A0AAV3NYP8_LITER</name>
<protein>
    <recommendedName>
        <fullName evidence="1">Retrovirus-related Pol polyprotein from transposon TNT 1-94-like beta-barrel domain-containing protein</fullName>
    </recommendedName>
</protein>
<evidence type="ECO:0000259" key="1">
    <source>
        <dbReference type="Pfam" id="PF22936"/>
    </source>
</evidence>
<keyword evidence="3" id="KW-1185">Reference proteome</keyword>
<evidence type="ECO:0000313" key="2">
    <source>
        <dbReference type="EMBL" id="GAA0144459.1"/>
    </source>
</evidence>
<dbReference type="Proteomes" id="UP001454036">
    <property type="component" value="Unassembled WGS sequence"/>
</dbReference>